<dbReference type="InterPro" id="IPR020084">
    <property type="entry name" value="NUDIX_hydrolase_CS"/>
</dbReference>
<reference evidence="6 7" key="1">
    <citation type="submission" date="2020-09" db="EMBL/GenBank/DDBJ databases">
        <title>Investigation of environmental microbes.</title>
        <authorList>
            <person name="Ou Y."/>
            <person name="Kang Q."/>
        </authorList>
    </citation>
    <scope>NUCLEOTIDE SEQUENCE [LARGE SCALE GENOMIC DNA]</scope>
    <source>
        <strain evidence="6 7">KJZ-14</strain>
    </source>
</reference>
<proteinExistence type="inferred from homology"/>
<comment type="similarity">
    <text evidence="2 4">Belongs to the Nudix hydrolase family.</text>
</comment>
<dbReference type="PANTHER" id="PTHR43046:SF16">
    <property type="entry name" value="ADP-RIBOSE PYROPHOSPHATASE YJHB-RELATED"/>
    <property type="match status" value="1"/>
</dbReference>
<dbReference type="Gene3D" id="3.90.79.10">
    <property type="entry name" value="Nucleoside Triphosphate Pyrophosphohydrolase"/>
    <property type="match status" value="1"/>
</dbReference>
<evidence type="ECO:0000313" key="6">
    <source>
        <dbReference type="EMBL" id="QNV38376.1"/>
    </source>
</evidence>
<accession>A0A7H2BFD0</accession>
<dbReference type="GO" id="GO:0016787">
    <property type="term" value="F:hydrolase activity"/>
    <property type="evidence" value="ECO:0007669"/>
    <property type="project" value="UniProtKB-KW"/>
</dbReference>
<protein>
    <submittedName>
        <fullName evidence="6">NUDIX domain-containing protein</fullName>
    </submittedName>
</protein>
<dbReference type="PANTHER" id="PTHR43046">
    <property type="entry name" value="GDP-MANNOSE MANNOSYL HYDROLASE"/>
    <property type="match status" value="1"/>
</dbReference>
<dbReference type="AlphaFoldDB" id="A0A7H2BFD0"/>
<organism evidence="6 7">
    <name type="scientific">Rothia terrae</name>
    <dbReference type="NCBI Taxonomy" id="396015"/>
    <lineage>
        <taxon>Bacteria</taxon>
        <taxon>Bacillati</taxon>
        <taxon>Actinomycetota</taxon>
        <taxon>Actinomycetes</taxon>
        <taxon>Micrococcales</taxon>
        <taxon>Micrococcaceae</taxon>
        <taxon>Rothia</taxon>
    </lineage>
</organism>
<dbReference type="PROSITE" id="PS51462">
    <property type="entry name" value="NUDIX"/>
    <property type="match status" value="1"/>
</dbReference>
<name>A0A7H2BFD0_9MICC</name>
<feature type="domain" description="Nudix hydrolase" evidence="5">
    <location>
        <begin position="6"/>
        <end position="142"/>
    </location>
</feature>
<dbReference type="KEGG" id="rter:IDM49_03650"/>
<dbReference type="Pfam" id="PF00293">
    <property type="entry name" value="NUDIX"/>
    <property type="match status" value="1"/>
</dbReference>
<dbReference type="SUPFAM" id="SSF55811">
    <property type="entry name" value="Nudix"/>
    <property type="match status" value="1"/>
</dbReference>
<dbReference type="CDD" id="cd02883">
    <property type="entry name" value="NUDIX_Hydrolase"/>
    <property type="match status" value="1"/>
</dbReference>
<keyword evidence="3 4" id="KW-0378">Hydrolase</keyword>
<dbReference type="PROSITE" id="PS00893">
    <property type="entry name" value="NUDIX_BOX"/>
    <property type="match status" value="1"/>
</dbReference>
<comment type="cofactor">
    <cofactor evidence="1">
        <name>Mg(2+)</name>
        <dbReference type="ChEBI" id="CHEBI:18420"/>
    </cofactor>
</comment>
<evidence type="ECO:0000256" key="1">
    <source>
        <dbReference type="ARBA" id="ARBA00001946"/>
    </source>
</evidence>
<dbReference type="InterPro" id="IPR000086">
    <property type="entry name" value="NUDIX_hydrolase_dom"/>
</dbReference>
<dbReference type="PRINTS" id="PR00502">
    <property type="entry name" value="NUDIXFAMILY"/>
</dbReference>
<dbReference type="InterPro" id="IPR020476">
    <property type="entry name" value="Nudix_hydrolase"/>
</dbReference>
<dbReference type="EMBL" id="CP061539">
    <property type="protein sequence ID" value="QNV38376.1"/>
    <property type="molecule type" value="Genomic_DNA"/>
</dbReference>
<evidence type="ECO:0000256" key="4">
    <source>
        <dbReference type="RuleBase" id="RU003476"/>
    </source>
</evidence>
<dbReference type="InterPro" id="IPR015797">
    <property type="entry name" value="NUDIX_hydrolase-like_dom_sf"/>
</dbReference>
<keyword evidence="7" id="KW-1185">Reference proteome</keyword>
<dbReference type="Proteomes" id="UP000516404">
    <property type="component" value="Chromosome"/>
</dbReference>
<sequence length="158" mass="17424">MPLSMDTRPSAYAVIIEQGKILLTRWVPSDGKTPAWSLPGGGIDPGEQPYDTVVREVFEETGYDAAPEDLLGVDAGYFDPNAGSDRIFCALRIVYRAHIEGGTLRHEIGGSSDQAKWVPISDLDKIQKVHLVDAAATMMGYANSTDWARRFRERKLAK</sequence>
<gene>
    <name evidence="6" type="ORF">IDM49_03650</name>
</gene>
<evidence type="ECO:0000256" key="2">
    <source>
        <dbReference type="ARBA" id="ARBA00005582"/>
    </source>
</evidence>
<evidence type="ECO:0000259" key="5">
    <source>
        <dbReference type="PROSITE" id="PS51462"/>
    </source>
</evidence>
<evidence type="ECO:0000313" key="7">
    <source>
        <dbReference type="Proteomes" id="UP000516404"/>
    </source>
</evidence>
<evidence type="ECO:0000256" key="3">
    <source>
        <dbReference type="ARBA" id="ARBA00022801"/>
    </source>
</evidence>